<evidence type="ECO:0000313" key="1">
    <source>
        <dbReference type="EMBL" id="KKO08601.1"/>
    </source>
</evidence>
<proteinExistence type="predicted"/>
<accession>A0A0F9VU09</accession>
<protein>
    <recommendedName>
        <fullName evidence="2">Oxidoreductase molybdopterin-binding domain-containing protein</fullName>
    </recommendedName>
</protein>
<comment type="caution">
    <text evidence="1">The sequence shown here is derived from an EMBL/GenBank/DDBJ whole genome shotgun (WGS) entry which is preliminary data.</text>
</comment>
<organism evidence="1">
    <name type="scientific">marine sediment metagenome</name>
    <dbReference type="NCBI Taxonomy" id="412755"/>
    <lineage>
        <taxon>unclassified sequences</taxon>
        <taxon>metagenomes</taxon>
        <taxon>ecological metagenomes</taxon>
    </lineage>
</organism>
<dbReference type="SUPFAM" id="SSF56524">
    <property type="entry name" value="Oxidoreductase molybdopterin-binding domain"/>
    <property type="match status" value="1"/>
</dbReference>
<reference evidence="1" key="1">
    <citation type="journal article" date="2015" name="Nature">
        <title>Complex archaea that bridge the gap between prokaryotes and eukaryotes.</title>
        <authorList>
            <person name="Spang A."/>
            <person name="Saw J.H."/>
            <person name="Jorgensen S.L."/>
            <person name="Zaremba-Niedzwiedzka K."/>
            <person name="Martijn J."/>
            <person name="Lind A.E."/>
            <person name="van Eijk R."/>
            <person name="Schleper C."/>
            <person name="Guy L."/>
            <person name="Ettema T.J."/>
        </authorList>
    </citation>
    <scope>NUCLEOTIDE SEQUENCE</scope>
</reference>
<name>A0A0F9VU09_9ZZZZ</name>
<evidence type="ECO:0008006" key="2">
    <source>
        <dbReference type="Google" id="ProtNLM"/>
    </source>
</evidence>
<gene>
    <name evidence="1" type="ORF">LCGC14_0045410</name>
</gene>
<sequence>MTTIKNQMRPMRSQTLPFLAALMFIANPINAETHNDEVLLKVISTEGHIERFTRERLEEFEQIEFATESLWTEGEHSYSGPSLQTVLDASNIKEDRIELIGLNGYTVVMDTSKDPIGDDYPIIATRIDSEPFEIWEKGPLWIIYNFDDFPGDQAERGNAISVWQLSAMRELLQDEGVSLDMTTGTE</sequence>
<dbReference type="InterPro" id="IPR036374">
    <property type="entry name" value="OxRdtase_Mopterin-bd_sf"/>
</dbReference>
<dbReference type="AlphaFoldDB" id="A0A0F9VU09"/>
<dbReference type="EMBL" id="LAZR01000009">
    <property type="protein sequence ID" value="KKO08601.1"/>
    <property type="molecule type" value="Genomic_DNA"/>
</dbReference>